<dbReference type="GO" id="GO:0015935">
    <property type="term" value="C:small ribosomal subunit"/>
    <property type="evidence" value="ECO:0007669"/>
    <property type="project" value="TreeGrafter"/>
</dbReference>
<evidence type="ECO:0000256" key="3">
    <source>
        <dbReference type="ARBA" id="ARBA00022730"/>
    </source>
</evidence>
<organism evidence="10 11">
    <name type="scientific">Pueribacillus theae</name>
    <dbReference type="NCBI Taxonomy" id="2171751"/>
    <lineage>
        <taxon>Bacteria</taxon>
        <taxon>Bacillati</taxon>
        <taxon>Bacillota</taxon>
        <taxon>Bacilli</taxon>
        <taxon>Bacillales</taxon>
        <taxon>Bacillaceae</taxon>
        <taxon>Pueribacillus</taxon>
    </lineage>
</organism>
<dbReference type="HAMAP" id="MF_00500">
    <property type="entry name" value="Ribosomal_bS20"/>
    <property type="match status" value="1"/>
</dbReference>
<dbReference type="GO" id="GO:0006412">
    <property type="term" value="P:translation"/>
    <property type="evidence" value="ECO:0007669"/>
    <property type="project" value="UniProtKB-UniRule"/>
</dbReference>
<reference evidence="10 11" key="1">
    <citation type="submission" date="2018-04" db="EMBL/GenBank/DDBJ databases">
        <title>Camelliibacillus theae gen. nov., sp. nov., isolated from Pu'er tea.</title>
        <authorList>
            <person name="Niu L."/>
        </authorList>
    </citation>
    <scope>NUCLEOTIDE SEQUENCE [LARGE SCALE GENOMIC DNA]</scope>
    <source>
        <strain evidence="10 11">T8</strain>
    </source>
</reference>
<dbReference type="InterPro" id="IPR036510">
    <property type="entry name" value="Ribosomal_bS20_sf"/>
</dbReference>
<dbReference type="RefSeq" id="WP_116553909.1">
    <property type="nucleotide sequence ID" value="NZ_QCZG01000008.1"/>
</dbReference>
<gene>
    <name evidence="8" type="primary">rpsT</name>
    <name evidence="10" type="ORF">DCC39_05625</name>
</gene>
<dbReference type="InterPro" id="IPR002583">
    <property type="entry name" value="Ribosomal_bS20"/>
</dbReference>
<feature type="region of interest" description="Disordered" evidence="9">
    <location>
        <begin position="1"/>
        <end position="21"/>
    </location>
</feature>
<evidence type="ECO:0000256" key="9">
    <source>
        <dbReference type="SAM" id="MobiDB-lite"/>
    </source>
</evidence>
<comment type="caution">
    <text evidence="10">The sequence shown here is derived from an EMBL/GenBank/DDBJ whole genome shotgun (WGS) entry which is preliminary data.</text>
</comment>
<sequence length="88" mass="9916">MPNIKSAIKRTRQNEQRRAHNTAIKSAMRTAMKSVETKLSNDDIEGAKEAFSFATKKLDKAANKNVIHKNTAARHKERLAKKINAQSK</sequence>
<dbReference type="Pfam" id="PF01649">
    <property type="entry name" value="Ribosomal_S20p"/>
    <property type="match status" value="1"/>
</dbReference>
<proteinExistence type="inferred from homology"/>
<evidence type="ECO:0000256" key="5">
    <source>
        <dbReference type="ARBA" id="ARBA00022980"/>
    </source>
</evidence>
<evidence type="ECO:0000256" key="8">
    <source>
        <dbReference type="HAMAP-Rule" id="MF_00500"/>
    </source>
</evidence>
<dbReference type="OrthoDB" id="9808392at2"/>
<name>A0A2U1K529_9BACI</name>
<comment type="function">
    <text evidence="1 8">Binds directly to 16S ribosomal RNA.</text>
</comment>
<dbReference type="NCBIfam" id="TIGR00029">
    <property type="entry name" value="S20"/>
    <property type="match status" value="1"/>
</dbReference>
<dbReference type="GO" id="GO:0070181">
    <property type="term" value="F:small ribosomal subunit rRNA binding"/>
    <property type="evidence" value="ECO:0007669"/>
    <property type="project" value="TreeGrafter"/>
</dbReference>
<evidence type="ECO:0000313" key="10">
    <source>
        <dbReference type="EMBL" id="PWA12492.1"/>
    </source>
</evidence>
<dbReference type="FunFam" id="1.20.58.110:FF:000001">
    <property type="entry name" value="30S ribosomal protein S20"/>
    <property type="match status" value="1"/>
</dbReference>
<keyword evidence="4 8" id="KW-0694">RNA-binding</keyword>
<dbReference type="EMBL" id="QCZG01000008">
    <property type="protein sequence ID" value="PWA12492.1"/>
    <property type="molecule type" value="Genomic_DNA"/>
</dbReference>
<keyword evidence="5 8" id="KW-0689">Ribosomal protein</keyword>
<dbReference type="Proteomes" id="UP000245998">
    <property type="component" value="Unassembled WGS sequence"/>
</dbReference>
<keyword evidence="6 8" id="KW-0687">Ribonucleoprotein</keyword>
<evidence type="ECO:0000256" key="7">
    <source>
        <dbReference type="ARBA" id="ARBA00035136"/>
    </source>
</evidence>
<comment type="similarity">
    <text evidence="2 8">Belongs to the bacterial ribosomal protein bS20 family.</text>
</comment>
<keyword evidence="11" id="KW-1185">Reference proteome</keyword>
<evidence type="ECO:0000256" key="6">
    <source>
        <dbReference type="ARBA" id="ARBA00023274"/>
    </source>
</evidence>
<dbReference type="PANTHER" id="PTHR33398:SF1">
    <property type="entry name" value="SMALL RIBOSOMAL SUBUNIT PROTEIN BS20C"/>
    <property type="match status" value="1"/>
</dbReference>
<keyword evidence="3 8" id="KW-0699">rRNA-binding</keyword>
<evidence type="ECO:0000256" key="4">
    <source>
        <dbReference type="ARBA" id="ARBA00022884"/>
    </source>
</evidence>
<dbReference type="AlphaFoldDB" id="A0A2U1K529"/>
<accession>A0A2U1K529</accession>
<dbReference type="GO" id="GO:0003735">
    <property type="term" value="F:structural constituent of ribosome"/>
    <property type="evidence" value="ECO:0007669"/>
    <property type="project" value="InterPro"/>
</dbReference>
<dbReference type="GO" id="GO:0005829">
    <property type="term" value="C:cytosol"/>
    <property type="evidence" value="ECO:0007669"/>
    <property type="project" value="TreeGrafter"/>
</dbReference>
<dbReference type="SUPFAM" id="SSF46992">
    <property type="entry name" value="Ribosomal protein S20"/>
    <property type="match status" value="1"/>
</dbReference>
<dbReference type="PANTHER" id="PTHR33398">
    <property type="entry name" value="30S RIBOSOMAL PROTEIN S20"/>
    <property type="match status" value="1"/>
</dbReference>
<protein>
    <recommendedName>
        <fullName evidence="7 8">Small ribosomal subunit protein bS20</fullName>
    </recommendedName>
</protein>
<evidence type="ECO:0000313" key="11">
    <source>
        <dbReference type="Proteomes" id="UP000245998"/>
    </source>
</evidence>
<evidence type="ECO:0000256" key="1">
    <source>
        <dbReference type="ARBA" id="ARBA00003134"/>
    </source>
</evidence>
<dbReference type="Gene3D" id="1.20.58.110">
    <property type="entry name" value="Ribosomal protein S20"/>
    <property type="match status" value="1"/>
</dbReference>
<evidence type="ECO:0000256" key="2">
    <source>
        <dbReference type="ARBA" id="ARBA00007634"/>
    </source>
</evidence>